<dbReference type="InterPro" id="IPR014756">
    <property type="entry name" value="Ig_E-set"/>
</dbReference>
<dbReference type="GO" id="GO:0007399">
    <property type="term" value="P:nervous system development"/>
    <property type="evidence" value="ECO:0007669"/>
    <property type="project" value="UniProtKB-ARBA"/>
</dbReference>
<reference evidence="5" key="4">
    <citation type="submission" date="2025-09" db="UniProtKB">
        <authorList>
            <consortium name="Ensembl"/>
        </authorList>
    </citation>
    <scope>IDENTIFICATION</scope>
</reference>
<evidence type="ECO:0000313" key="5">
    <source>
        <dbReference type="Ensembl" id="ENSAMXP00000037132.1"/>
    </source>
</evidence>
<evidence type="ECO:0000313" key="6">
    <source>
        <dbReference type="Proteomes" id="UP000018467"/>
    </source>
</evidence>
<proteinExistence type="inferred from homology"/>
<reference evidence="6" key="2">
    <citation type="journal article" date="2014" name="Nat. Commun.">
        <title>The cavefish genome reveals candidate genes for eye loss.</title>
        <authorList>
            <person name="McGaugh S.E."/>
            <person name="Gross J.B."/>
            <person name="Aken B."/>
            <person name="Blin M."/>
            <person name="Borowsky R."/>
            <person name="Chalopin D."/>
            <person name="Hinaux H."/>
            <person name="Jeffery W.R."/>
            <person name="Keene A."/>
            <person name="Ma L."/>
            <person name="Minx P."/>
            <person name="Murphy D."/>
            <person name="O'Quin K.E."/>
            <person name="Retaux S."/>
            <person name="Rohner N."/>
            <person name="Searle S.M."/>
            <person name="Stahl B.A."/>
            <person name="Tabin C."/>
            <person name="Volff J.N."/>
            <person name="Yoshizawa M."/>
            <person name="Warren W.C."/>
        </authorList>
    </citation>
    <scope>NUCLEOTIDE SEQUENCE [LARGE SCALE GENOMIC DNA]</scope>
    <source>
        <strain evidence="6">female</strain>
    </source>
</reference>
<comment type="subcellular location">
    <subcellularLocation>
        <location evidence="1">Cytoplasm</location>
    </subcellularLocation>
</comment>
<reference evidence="5" key="3">
    <citation type="submission" date="2025-08" db="UniProtKB">
        <authorList>
            <consortium name="Ensembl"/>
        </authorList>
    </citation>
    <scope>IDENTIFICATION</scope>
</reference>
<dbReference type="Pfam" id="PF02115">
    <property type="entry name" value="Rho_GDI"/>
    <property type="match status" value="1"/>
</dbReference>
<dbReference type="InterPro" id="IPR000406">
    <property type="entry name" value="Rho_GDI"/>
</dbReference>
<dbReference type="InterPro" id="IPR024792">
    <property type="entry name" value="RhoGDI_dom_sf"/>
</dbReference>
<dbReference type="InParanoid" id="A0A3B1J4D7"/>
<evidence type="ECO:0000256" key="1">
    <source>
        <dbReference type="ARBA" id="ARBA00004496"/>
    </source>
</evidence>
<dbReference type="Gene3D" id="2.70.50.30">
    <property type="entry name" value="Coagulation Factor XIII, subunit A, domain 1"/>
    <property type="match status" value="1"/>
</dbReference>
<accession>A0A3B1J4D7</accession>
<evidence type="ECO:0000256" key="4">
    <source>
        <dbReference type="ARBA" id="ARBA00022490"/>
    </source>
</evidence>
<dbReference type="SUPFAM" id="SSF81296">
    <property type="entry name" value="E set domains"/>
    <property type="match status" value="1"/>
</dbReference>
<evidence type="ECO:0000256" key="3">
    <source>
        <dbReference type="ARBA" id="ARBA00022468"/>
    </source>
</evidence>
<dbReference type="Proteomes" id="UP000018467">
    <property type="component" value="Unassembled WGS sequence"/>
</dbReference>
<dbReference type="GO" id="GO:0007266">
    <property type="term" value="P:Rho protein signal transduction"/>
    <property type="evidence" value="ECO:0007669"/>
    <property type="project" value="InterPro"/>
</dbReference>
<keyword evidence="3" id="KW-0343">GTPase activation</keyword>
<organism evidence="5 6">
    <name type="scientific">Astyanax mexicanus</name>
    <name type="common">Blind cave fish</name>
    <name type="synonym">Astyanax fasciatus mexicanus</name>
    <dbReference type="NCBI Taxonomy" id="7994"/>
    <lineage>
        <taxon>Eukaryota</taxon>
        <taxon>Metazoa</taxon>
        <taxon>Chordata</taxon>
        <taxon>Craniata</taxon>
        <taxon>Vertebrata</taxon>
        <taxon>Euteleostomi</taxon>
        <taxon>Actinopterygii</taxon>
        <taxon>Neopterygii</taxon>
        <taxon>Teleostei</taxon>
        <taxon>Ostariophysi</taxon>
        <taxon>Characiformes</taxon>
        <taxon>Characoidei</taxon>
        <taxon>Acestrorhamphidae</taxon>
        <taxon>Acestrorhamphinae</taxon>
        <taxon>Astyanax</taxon>
    </lineage>
</organism>
<protein>
    <submittedName>
        <fullName evidence="5">Uncharacterized protein</fullName>
    </submittedName>
</protein>
<keyword evidence="6" id="KW-1185">Reference proteome</keyword>
<keyword evidence="4" id="KW-0963">Cytoplasm</keyword>
<dbReference type="AlphaFoldDB" id="A0A3B1J4D7"/>
<sequence length="84" mass="9532">RVEHESSLRQLAVIRSTENSLQEVQKLDKDDESLSKYEKVLLGSASMGRRISASHFPPDTTGHNPYPTLLCSLWVVMPSMMYHT</sequence>
<dbReference type="GO" id="GO:0005094">
    <property type="term" value="F:Rho GDP-dissociation inhibitor activity"/>
    <property type="evidence" value="ECO:0007669"/>
    <property type="project" value="InterPro"/>
</dbReference>
<dbReference type="GO" id="GO:0005737">
    <property type="term" value="C:cytoplasm"/>
    <property type="evidence" value="ECO:0007669"/>
    <property type="project" value="UniProtKB-SubCell"/>
</dbReference>
<name>A0A3B1J4D7_ASTMX</name>
<comment type="similarity">
    <text evidence="2">Belongs to the Rho GDI family.</text>
</comment>
<evidence type="ECO:0000256" key="2">
    <source>
        <dbReference type="ARBA" id="ARBA00009758"/>
    </source>
</evidence>
<dbReference type="GO" id="GO:0005096">
    <property type="term" value="F:GTPase activator activity"/>
    <property type="evidence" value="ECO:0007669"/>
    <property type="project" value="UniProtKB-KW"/>
</dbReference>
<dbReference type="Ensembl" id="ENSAMXT00000051579.1">
    <property type="protein sequence ID" value="ENSAMXP00000037132.1"/>
    <property type="gene ID" value="ENSAMXG00000032474.1"/>
</dbReference>
<reference evidence="6" key="1">
    <citation type="submission" date="2013-03" db="EMBL/GenBank/DDBJ databases">
        <authorList>
            <person name="Jeffery W."/>
            <person name="Warren W."/>
            <person name="Wilson R.K."/>
        </authorList>
    </citation>
    <scope>NUCLEOTIDE SEQUENCE</scope>
    <source>
        <strain evidence="6">female</strain>
    </source>
</reference>